<reference evidence="2 3" key="1">
    <citation type="journal article" date="2014" name="Agronomy (Basel)">
        <title>A Draft Genome Sequence for Ensete ventricosum, the Drought-Tolerant Tree Against Hunger.</title>
        <authorList>
            <person name="Harrison J."/>
            <person name="Moore K.A."/>
            <person name="Paszkiewicz K."/>
            <person name="Jones T."/>
            <person name="Grant M."/>
            <person name="Ambacheew D."/>
            <person name="Muzemil S."/>
            <person name="Studholme D.J."/>
        </authorList>
    </citation>
    <scope>NUCLEOTIDE SEQUENCE [LARGE SCALE GENOMIC DNA]</scope>
</reference>
<sequence>MIKEFIVMGVVLTHNLIMGGMMGKLVRHEASAAVSGVEAVIGQRDEELIGERPLAAKGPRWQEEEVRRLRQKKQRLLCFYYTTEEDIEDPKGHERLRTTTTTTMAPEGDISCDHRGSSSIAGEEHQRLKAVVEQ</sequence>
<proteinExistence type="predicted"/>
<evidence type="ECO:0000313" key="3">
    <source>
        <dbReference type="Proteomes" id="UP000287651"/>
    </source>
</evidence>
<feature type="region of interest" description="Disordered" evidence="1">
    <location>
        <begin position="100"/>
        <end position="134"/>
    </location>
</feature>
<comment type="caution">
    <text evidence="2">The sequence shown here is derived from an EMBL/GenBank/DDBJ whole genome shotgun (WGS) entry which is preliminary data.</text>
</comment>
<organism evidence="2 3">
    <name type="scientific">Ensete ventricosum</name>
    <name type="common">Abyssinian banana</name>
    <name type="synonym">Musa ensete</name>
    <dbReference type="NCBI Taxonomy" id="4639"/>
    <lineage>
        <taxon>Eukaryota</taxon>
        <taxon>Viridiplantae</taxon>
        <taxon>Streptophyta</taxon>
        <taxon>Embryophyta</taxon>
        <taxon>Tracheophyta</taxon>
        <taxon>Spermatophyta</taxon>
        <taxon>Magnoliopsida</taxon>
        <taxon>Liliopsida</taxon>
        <taxon>Zingiberales</taxon>
        <taxon>Musaceae</taxon>
        <taxon>Ensete</taxon>
    </lineage>
</organism>
<accession>A0A426Y7I9</accession>
<dbReference type="AlphaFoldDB" id="A0A426Y7I9"/>
<protein>
    <submittedName>
        <fullName evidence="2">Uncharacterized protein</fullName>
    </submittedName>
</protein>
<feature type="compositionally biased region" description="Basic and acidic residues" evidence="1">
    <location>
        <begin position="111"/>
        <end position="134"/>
    </location>
</feature>
<evidence type="ECO:0000313" key="2">
    <source>
        <dbReference type="EMBL" id="RRT47692.1"/>
    </source>
</evidence>
<evidence type="ECO:0000256" key="1">
    <source>
        <dbReference type="SAM" id="MobiDB-lite"/>
    </source>
</evidence>
<name>A0A426Y7I9_ENSVE</name>
<gene>
    <name evidence="2" type="ORF">B296_00010473</name>
</gene>
<dbReference type="Proteomes" id="UP000287651">
    <property type="component" value="Unassembled WGS sequence"/>
</dbReference>
<dbReference type="EMBL" id="AMZH03014407">
    <property type="protein sequence ID" value="RRT47692.1"/>
    <property type="molecule type" value="Genomic_DNA"/>
</dbReference>